<dbReference type="EMBL" id="MAYW01000365">
    <property type="protein sequence ID" value="ODS29810.1"/>
    <property type="molecule type" value="Genomic_DNA"/>
</dbReference>
<gene>
    <name evidence="1" type="ORF">SCARUB_05089</name>
</gene>
<dbReference type="Proteomes" id="UP000094056">
    <property type="component" value="Unassembled WGS sequence"/>
</dbReference>
<reference evidence="1 2" key="1">
    <citation type="submission" date="2016-07" db="EMBL/GenBank/DDBJ databases">
        <title>Draft genome of Scalindua rubra, obtained from a brine-seawater interface in the Red Sea, sheds light on salt adaptation in anammox bacteria.</title>
        <authorList>
            <person name="Speth D.R."/>
            <person name="Lagkouvardos I."/>
            <person name="Wang Y."/>
            <person name="Qian P.-Y."/>
            <person name="Dutilh B.E."/>
            <person name="Jetten M.S."/>
        </authorList>
    </citation>
    <scope>NUCLEOTIDE SEQUENCE [LARGE SCALE GENOMIC DNA]</scope>
    <source>
        <strain evidence="1">BSI-1</strain>
    </source>
</reference>
<sequence>MVNIKTYSSAKIKRYLEQYKIATMEDLKKVLGTDVRMTVFRKLKELPLRTSYSHRGKYYALEKSIKFDSLGLWSSKSAWFSSYGTLLETTKVFVMKSEKGYSVTELDDILHVSVKESLINLFKRKSLWRKRISGVYVYFSTSSDVQAKQVVRRREYMYDQNYKLGRVEDGLLQHELKAAIVLFSSLLNEKQKRLYSGLEAIKIGYGGDQIISKLLGIDCHTVARGRKEIMDYDIEVERVRKKGGGRSSIKKSPEIEKVIEYLMEYEKAGDPTGKGLKWIRRTPEKIAEQLALLGIEVSGKAVGTLIKELNYSLRCNSKKISNGGKRLTKEEREERNEQFEYIKKKREEFVKHGYPVISVDTKSKEMIGNFRNHGTRYKKESDLVFDHDFKNYGIGRAIPGGILDVQRYEGFVYVSQSLWDKKDNKFASSETSEFVVENITKWWKCYGKKTYSNSGKILILVDSGGANGYRSRMWKLKLSELFCNKYGMEATVCHYPSGASKWNPIEHRLFSEISKNWQGTPLRSYETVLKYIRSTKTKTGLKVKAYLVRKNYIKGKKISDEDFKTIKIRPHNTIPKWNYTLMPNGGYVSTN</sequence>
<name>A0A1E3X2F4_9BACT</name>
<evidence type="ECO:0008006" key="3">
    <source>
        <dbReference type="Google" id="ProtNLM"/>
    </source>
</evidence>
<dbReference type="InterPro" id="IPR011518">
    <property type="entry name" value="Transposase_36"/>
</dbReference>
<accession>A0A1E3X2F4</accession>
<evidence type="ECO:0000313" key="2">
    <source>
        <dbReference type="Proteomes" id="UP000094056"/>
    </source>
</evidence>
<evidence type="ECO:0000313" key="1">
    <source>
        <dbReference type="EMBL" id="ODS29810.1"/>
    </source>
</evidence>
<dbReference type="PATRIC" id="fig|1872076.5.peg.6120"/>
<dbReference type="Pfam" id="PF07592">
    <property type="entry name" value="DDE_Tnp_ISAZ013"/>
    <property type="match status" value="1"/>
</dbReference>
<proteinExistence type="predicted"/>
<organism evidence="1 2">
    <name type="scientific">Candidatus Scalindua rubra</name>
    <dbReference type="NCBI Taxonomy" id="1872076"/>
    <lineage>
        <taxon>Bacteria</taxon>
        <taxon>Pseudomonadati</taxon>
        <taxon>Planctomycetota</taxon>
        <taxon>Candidatus Brocadiia</taxon>
        <taxon>Candidatus Brocadiales</taxon>
        <taxon>Candidatus Scalinduaceae</taxon>
        <taxon>Candidatus Scalindua</taxon>
    </lineage>
</organism>
<dbReference type="NCBIfam" id="NF033519">
    <property type="entry name" value="transpos_ISAzo13"/>
    <property type="match status" value="1"/>
</dbReference>
<protein>
    <recommendedName>
        <fullName evidence="3">ISAzo13 family transposase</fullName>
    </recommendedName>
</protein>
<comment type="caution">
    <text evidence="1">The sequence shown here is derived from an EMBL/GenBank/DDBJ whole genome shotgun (WGS) entry which is preliminary data.</text>
</comment>
<dbReference type="AlphaFoldDB" id="A0A1E3X2F4"/>